<evidence type="ECO:0000256" key="1">
    <source>
        <dbReference type="SAM" id="MobiDB-lite"/>
    </source>
</evidence>
<dbReference type="OrthoDB" id="407198at2759"/>
<dbReference type="RefSeq" id="XP_013758530.1">
    <property type="nucleotide sequence ID" value="XM_013903076.1"/>
</dbReference>
<proteinExistence type="predicted"/>
<name>A0A0L0DAT9_THETB</name>
<dbReference type="Gene3D" id="3.40.970.10">
    <property type="entry name" value="Ribonuclease H1, N-terminal domain"/>
    <property type="match status" value="1"/>
</dbReference>
<organism evidence="3 4">
    <name type="scientific">Thecamonas trahens ATCC 50062</name>
    <dbReference type="NCBI Taxonomy" id="461836"/>
    <lineage>
        <taxon>Eukaryota</taxon>
        <taxon>Apusozoa</taxon>
        <taxon>Apusomonadida</taxon>
        <taxon>Apusomonadidae</taxon>
        <taxon>Thecamonas</taxon>
    </lineage>
</organism>
<feature type="region of interest" description="Disordered" evidence="1">
    <location>
        <begin position="83"/>
        <end position="170"/>
    </location>
</feature>
<evidence type="ECO:0000313" key="3">
    <source>
        <dbReference type="EMBL" id="KNC48413.1"/>
    </source>
</evidence>
<dbReference type="InterPro" id="IPR037056">
    <property type="entry name" value="RNase_H1_N_sf"/>
</dbReference>
<feature type="region of interest" description="Disordered" evidence="1">
    <location>
        <begin position="1"/>
        <end position="35"/>
    </location>
</feature>
<evidence type="ECO:0000259" key="2">
    <source>
        <dbReference type="Pfam" id="PF01693"/>
    </source>
</evidence>
<protein>
    <recommendedName>
        <fullName evidence="2">Ribonuclease H1 N-terminal domain-containing protein</fullName>
    </recommendedName>
</protein>
<dbReference type="Proteomes" id="UP000054408">
    <property type="component" value="Unassembled WGS sequence"/>
</dbReference>
<gene>
    <name evidence="3" type="ORF">AMSG_04861</name>
</gene>
<dbReference type="OMA" id="WIVANWK"/>
<accession>A0A0L0DAT9</accession>
<dbReference type="EMBL" id="GL349451">
    <property type="protein sequence ID" value="KNC48412.1"/>
    <property type="molecule type" value="Genomic_DNA"/>
</dbReference>
<dbReference type="GeneID" id="25564380"/>
<dbReference type="SUPFAM" id="SSF55658">
    <property type="entry name" value="L9 N-domain-like"/>
    <property type="match status" value="1"/>
</dbReference>
<reference evidence="3 4" key="1">
    <citation type="submission" date="2010-05" db="EMBL/GenBank/DDBJ databases">
        <title>The Genome Sequence of Thecamonas trahens ATCC 50062.</title>
        <authorList>
            <consortium name="The Broad Institute Genome Sequencing Platform"/>
            <person name="Russ C."/>
            <person name="Cuomo C."/>
            <person name="Shea T."/>
            <person name="Young S.K."/>
            <person name="Zeng Q."/>
            <person name="Koehrsen M."/>
            <person name="Haas B."/>
            <person name="Borodovsky M."/>
            <person name="Guigo R."/>
            <person name="Alvarado L."/>
            <person name="Berlin A."/>
            <person name="Bochicchio J."/>
            <person name="Borenstein D."/>
            <person name="Chapman S."/>
            <person name="Chen Z."/>
            <person name="Freedman E."/>
            <person name="Gellesch M."/>
            <person name="Goldberg J."/>
            <person name="Griggs A."/>
            <person name="Gujja S."/>
            <person name="Heilman E."/>
            <person name="Heiman D."/>
            <person name="Hepburn T."/>
            <person name="Howarth C."/>
            <person name="Jen D."/>
            <person name="Larson L."/>
            <person name="Mehta T."/>
            <person name="Park D."/>
            <person name="Pearson M."/>
            <person name="Roberts A."/>
            <person name="Saif S."/>
            <person name="Shenoy N."/>
            <person name="Sisk P."/>
            <person name="Stolte C."/>
            <person name="Sykes S."/>
            <person name="Thomson T."/>
            <person name="Walk T."/>
            <person name="White J."/>
            <person name="Yandava C."/>
            <person name="Burger G."/>
            <person name="Gray M.W."/>
            <person name="Holland P.W.H."/>
            <person name="King N."/>
            <person name="Lang F.B.F."/>
            <person name="Roger A.J."/>
            <person name="Ruiz-Trillo I."/>
            <person name="Lander E."/>
            <person name="Nusbaum C."/>
        </authorList>
    </citation>
    <scope>NUCLEOTIDE SEQUENCE [LARGE SCALE GENOMIC DNA]</scope>
    <source>
        <strain evidence="3 4">ATCC 50062</strain>
    </source>
</reference>
<feature type="domain" description="Ribonuclease H1 N-terminal" evidence="2">
    <location>
        <begin position="38"/>
        <end position="82"/>
    </location>
</feature>
<dbReference type="RefSeq" id="XP_013758529.1">
    <property type="nucleotide sequence ID" value="XM_013903075.1"/>
</dbReference>
<dbReference type="Pfam" id="PF01693">
    <property type="entry name" value="Cauli_VI"/>
    <property type="match status" value="1"/>
</dbReference>
<feature type="compositionally biased region" description="Low complexity" evidence="1">
    <location>
        <begin position="117"/>
        <end position="127"/>
    </location>
</feature>
<dbReference type="EMBL" id="GL349451">
    <property type="protein sequence ID" value="KNC48413.1"/>
    <property type="molecule type" value="Genomic_DNA"/>
</dbReference>
<keyword evidence="4" id="KW-1185">Reference proteome</keyword>
<evidence type="ECO:0000313" key="4">
    <source>
        <dbReference type="Proteomes" id="UP000054408"/>
    </source>
</evidence>
<dbReference type="AlphaFoldDB" id="A0A0L0DAT9"/>
<sequence>MTTMRARGRGIGQRHLSTAGVERGPTRADTMGRKSKKKVYAVAKGWKVGVFAQPWSEVEPLVKGFPGARFKGFSSHAEAKAFVAAHAKSSRGSSGERPTSHAAPAKKRPSTRPPPTSAASAAPTTRSQRGRQGDSQASSRARSREREQWQPPPQKQQASAAPEPPFSGVVSGSIADLLLQVGYRPGPS</sequence>
<dbReference type="InterPro" id="IPR009027">
    <property type="entry name" value="Ribosomal_bL9/RNase_H1_N"/>
</dbReference>
<dbReference type="InterPro" id="IPR011320">
    <property type="entry name" value="RNase_H1_N"/>
</dbReference>